<reference evidence="1" key="1">
    <citation type="submission" date="2023-05" db="EMBL/GenBank/DDBJ databases">
        <authorList>
            <consortium name="ELIXIR-Norway"/>
        </authorList>
    </citation>
    <scope>NUCLEOTIDE SEQUENCE</scope>
</reference>
<accession>A0AC59Z2T3</accession>
<gene>
    <name evidence="1" type="ORF">MRATA1EN22A_LOCUS13345</name>
</gene>
<evidence type="ECO:0000313" key="1">
    <source>
        <dbReference type="EMBL" id="CAN0186805.1"/>
    </source>
</evidence>
<organism evidence="1 2">
    <name type="scientific">Rangifer tarandus platyrhynchus</name>
    <name type="common">Svalbard reindeer</name>
    <dbReference type="NCBI Taxonomy" id="3082113"/>
    <lineage>
        <taxon>Eukaryota</taxon>
        <taxon>Metazoa</taxon>
        <taxon>Chordata</taxon>
        <taxon>Craniata</taxon>
        <taxon>Vertebrata</taxon>
        <taxon>Euteleostomi</taxon>
        <taxon>Mammalia</taxon>
        <taxon>Eutheria</taxon>
        <taxon>Laurasiatheria</taxon>
        <taxon>Artiodactyla</taxon>
        <taxon>Ruminantia</taxon>
        <taxon>Pecora</taxon>
        <taxon>Cervidae</taxon>
        <taxon>Odocoileinae</taxon>
        <taxon>Rangifer</taxon>
    </lineage>
</organism>
<reference evidence="1" key="2">
    <citation type="submission" date="2025-03" db="EMBL/GenBank/DDBJ databases">
        <authorList>
            <consortium name="ELIXIR-Norway"/>
            <consortium name="Elixir Norway"/>
        </authorList>
    </citation>
    <scope>NUCLEOTIDE SEQUENCE</scope>
</reference>
<evidence type="ECO:0000313" key="2">
    <source>
        <dbReference type="Proteomes" id="UP001162501"/>
    </source>
</evidence>
<feature type="non-terminal residue" evidence="1">
    <location>
        <position position="127"/>
    </location>
</feature>
<dbReference type="EMBL" id="OX596107">
    <property type="protein sequence ID" value="CAN0186805.1"/>
    <property type="molecule type" value="Genomic_DNA"/>
</dbReference>
<dbReference type="Proteomes" id="UP001162501">
    <property type="component" value="Chromosome 23"/>
</dbReference>
<sequence length="127" mass="12419">ASSQGLGGGAPGVSHRCSSSGAQPPLARTLPRGASFAARTAGPPGVSENCGEGGGSEALQATGGHGNPVSTSLNGRKQAPQSALPGPGTCVSLDSSLQSVRQEPSFGSWKGSPFLQQMATLAGLCCN</sequence>
<proteinExistence type="predicted"/>
<name>A0AC59Z2T3_RANTA</name>
<protein>
    <submittedName>
        <fullName evidence="1">Uncharacterized protein</fullName>
    </submittedName>
</protein>
<feature type="non-terminal residue" evidence="1">
    <location>
        <position position="1"/>
    </location>
</feature>